<feature type="transmembrane region" description="Helical" evidence="6">
    <location>
        <begin position="238"/>
        <end position="271"/>
    </location>
</feature>
<sequence>MPWRGVLLALLLLGAAWVVLSCATGYVAFQFALVVTYAVALMGVQFLIGSSGQISLGHGAFLALGAYTAAMLLDSGWAPYWLTIPAAGVVGYAAGWLFGMPAVRLSGPYLALATFALALALPQVLKHPALEGVTGGVAGIGIDTPAAPYGLPLDADQWMLLVVSACALAVYAMLRRLSRGPAGIALRALRDHPAAALAAGVPVRQWRARAFATSAGIVGMAGAMHALLTHFVSPDAFTVLLSLGLVAGVVVGGTGHALGPVIGALFLVYVPNIAEEVSKAATGLIYGVLMLACVFLAPNGLAGLLPWCLGKLRAKR</sequence>
<feature type="transmembrane region" description="Helical" evidence="6">
    <location>
        <begin position="105"/>
        <end position="125"/>
    </location>
</feature>
<feature type="transmembrane region" description="Helical" evidence="6">
    <location>
        <begin position="210"/>
        <end position="232"/>
    </location>
</feature>
<organism evidence="7 8">
    <name type="scientific">Cupriavidus pauculus</name>
    <dbReference type="NCBI Taxonomy" id="82633"/>
    <lineage>
        <taxon>Bacteria</taxon>
        <taxon>Pseudomonadati</taxon>
        <taxon>Pseudomonadota</taxon>
        <taxon>Betaproteobacteria</taxon>
        <taxon>Burkholderiales</taxon>
        <taxon>Burkholderiaceae</taxon>
        <taxon>Cupriavidus</taxon>
    </lineage>
</organism>
<gene>
    <name evidence="7" type="ORF">FOB72_31325</name>
</gene>
<comment type="subcellular location">
    <subcellularLocation>
        <location evidence="1">Cell membrane</location>
        <topology evidence="1">Multi-pass membrane protein</topology>
    </subcellularLocation>
</comment>
<dbReference type="InterPro" id="IPR043428">
    <property type="entry name" value="LivM-like"/>
</dbReference>
<feature type="transmembrane region" description="Helical" evidence="6">
    <location>
        <begin position="79"/>
        <end position="98"/>
    </location>
</feature>
<feature type="transmembrane region" description="Helical" evidence="6">
    <location>
        <begin position="158"/>
        <end position="174"/>
    </location>
</feature>
<keyword evidence="2" id="KW-1003">Cell membrane</keyword>
<dbReference type="PANTHER" id="PTHR30482:SF20">
    <property type="entry name" value="HIGH-AFFINITY BRANCHED-CHAIN AMINO ACID TRANSPORT SYSTEM PERMEASE PROTEIN LIVM"/>
    <property type="match status" value="1"/>
</dbReference>
<proteinExistence type="predicted"/>
<feature type="transmembrane region" description="Helical" evidence="6">
    <location>
        <begin position="31"/>
        <end position="48"/>
    </location>
</feature>
<dbReference type="EMBL" id="CP044067">
    <property type="protein sequence ID" value="QET06820.1"/>
    <property type="molecule type" value="Genomic_DNA"/>
</dbReference>
<dbReference type="PANTHER" id="PTHR30482">
    <property type="entry name" value="HIGH-AFFINITY BRANCHED-CHAIN AMINO ACID TRANSPORT SYSTEM PERMEASE"/>
    <property type="match status" value="1"/>
</dbReference>
<keyword evidence="4 6" id="KW-1133">Transmembrane helix</keyword>
<name>A0A5P2HI84_9BURK</name>
<feature type="transmembrane region" description="Helical" evidence="6">
    <location>
        <begin position="55"/>
        <end position="73"/>
    </location>
</feature>
<dbReference type="CDD" id="cd06581">
    <property type="entry name" value="TM_PBP1_LivM_like"/>
    <property type="match status" value="1"/>
</dbReference>
<evidence type="ECO:0000313" key="8">
    <source>
        <dbReference type="Proteomes" id="UP000322822"/>
    </source>
</evidence>
<feature type="transmembrane region" description="Helical" evidence="6">
    <location>
        <begin position="283"/>
        <end position="307"/>
    </location>
</feature>
<dbReference type="GO" id="GO:0005886">
    <property type="term" value="C:plasma membrane"/>
    <property type="evidence" value="ECO:0007669"/>
    <property type="project" value="UniProtKB-SubCell"/>
</dbReference>
<reference evidence="7 8" key="1">
    <citation type="submission" date="2019-09" db="EMBL/GenBank/DDBJ databases">
        <title>FDA dAtabase for Regulatory Grade micrObial Sequences (FDA-ARGOS): Supporting development and validation of Infectious Disease Dx tests.</title>
        <authorList>
            <person name="Sciortino C."/>
            <person name="Tallon L."/>
            <person name="Sadzewicz L."/>
            <person name="Vavikolanu K."/>
            <person name="Mehta A."/>
            <person name="Aluvathingal J."/>
            <person name="Nadendla S."/>
            <person name="Nandy P."/>
            <person name="Geyer C."/>
            <person name="Yan Y."/>
            <person name="Sichtig H."/>
        </authorList>
    </citation>
    <scope>NUCLEOTIDE SEQUENCE [LARGE SCALE GENOMIC DNA]</scope>
    <source>
        <strain evidence="7 8">FDAARGOS_664</strain>
    </source>
</reference>
<dbReference type="Proteomes" id="UP000322822">
    <property type="component" value="Chromosome 2"/>
</dbReference>
<protein>
    <submittedName>
        <fullName evidence="7">Branched-chain amino acid ABC transporter permease</fullName>
    </submittedName>
</protein>
<dbReference type="Pfam" id="PF02653">
    <property type="entry name" value="BPD_transp_2"/>
    <property type="match status" value="1"/>
</dbReference>
<evidence type="ECO:0000313" key="7">
    <source>
        <dbReference type="EMBL" id="QET06820.1"/>
    </source>
</evidence>
<dbReference type="GO" id="GO:0015658">
    <property type="term" value="F:branched-chain amino acid transmembrane transporter activity"/>
    <property type="evidence" value="ECO:0007669"/>
    <property type="project" value="InterPro"/>
</dbReference>
<keyword evidence="3 6" id="KW-0812">Transmembrane</keyword>
<dbReference type="PROSITE" id="PS51257">
    <property type="entry name" value="PROKAR_LIPOPROTEIN"/>
    <property type="match status" value="1"/>
</dbReference>
<evidence type="ECO:0000256" key="1">
    <source>
        <dbReference type="ARBA" id="ARBA00004651"/>
    </source>
</evidence>
<evidence type="ECO:0000256" key="4">
    <source>
        <dbReference type="ARBA" id="ARBA00022989"/>
    </source>
</evidence>
<dbReference type="InterPro" id="IPR001851">
    <property type="entry name" value="ABC_transp_permease"/>
</dbReference>
<dbReference type="AlphaFoldDB" id="A0A5P2HI84"/>
<evidence type="ECO:0000256" key="3">
    <source>
        <dbReference type="ARBA" id="ARBA00022692"/>
    </source>
</evidence>
<keyword evidence="5 6" id="KW-0472">Membrane</keyword>
<evidence type="ECO:0000256" key="6">
    <source>
        <dbReference type="SAM" id="Phobius"/>
    </source>
</evidence>
<dbReference type="OrthoDB" id="3460090at2"/>
<evidence type="ECO:0000256" key="5">
    <source>
        <dbReference type="ARBA" id="ARBA00023136"/>
    </source>
</evidence>
<evidence type="ECO:0000256" key="2">
    <source>
        <dbReference type="ARBA" id="ARBA00022475"/>
    </source>
</evidence>
<accession>A0A5P2HI84</accession>